<proteinExistence type="predicted"/>
<keyword evidence="3" id="KW-1185">Reference proteome</keyword>
<evidence type="ECO:0000313" key="2">
    <source>
        <dbReference type="EMBL" id="EDM25679.1"/>
    </source>
</evidence>
<protein>
    <submittedName>
        <fullName evidence="2">Uncharacterized protein</fullName>
    </submittedName>
</protein>
<dbReference type="Proteomes" id="UP000004947">
    <property type="component" value="Unassembled WGS sequence"/>
</dbReference>
<evidence type="ECO:0000313" key="3">
    <source>
        <dbReference type="Proteomes" id="UP000004947"/>
    </source>
</evidence>
<accession>A6DRL0</accession>
<reference evidence="2 3" key="1">
    <citation type="journal article" date="2010" name="J. Bacteriol.">
        <title>Genome sequence of Lentisphaera araneosa HTCC2155T, the type species of the order Lentisphaerales in the phylum Lentisphaerae.</title>
        <authorList>
            <person name="Thrash J.C."/>
            <person name="Cho J.C."/>
            <person name="Vergin K.L."/>
            <person name="Morris R.M."/>
            <person name="Giovannoni S.J."/>
        </authorList>
    </citation>
    <scope>NUCLEOTIDE SEQUENCE [LARGE SCALE GENOMIC DNA]</scope>
    <source>
        <strain evidence="2 3">HTCC2155</strain>
    </source>
</reference>
<sequence length="94" mass="10568">MIATLIILFGAFLIIGTWAAFAGFPIVIFGIIIAHYNHHRANKKDDKEKAESAKQIYKFGYLVIVLGILYIGLITALYHTSIEQNSEKIETKQT</sequence>
<name>A6DRL0_9BACT</name>
<keyword evidence="1" id="KW-0812">Transmembrane</keyword>
<keyword evidence="1" id="KW-0472">Membrane</keyword>
<gene>
    <name evidence="2" type="ORF">LNTAR_13057</name>
</gene>
<evidence type="ECO:0000256" key="1">
    <source>
        <dbReference type="SAM" id="Phobius"/>
    </source>
</evidence>
<comment type="caution">
    <text evidence="2">The sequence shown here is derived from an EMBL/GenBank/DDBJ whole genome shotgun (WGS) entry which is preliminary data.</text>
</comment>
<feature type="transmembrane region" description="Helical" evidence="1">
    <location>
        <begin position="6"/>
        <end position="36"/>
    </location>
</feature>
<dbReference type="EMBL" id="ABCK01000025">
    <property type="protein sequence ID" value="EDM25679.1"/>
    <property type="molecule type" value="Genomic_DNA"/>
</dbReference>
<dbReference type="RefSeq" id="WP_007280481.1">
    <property type="nucleotide sequence ID" value="NZ_ABCK01000025.1"/>
</dbReference>
<organism evidence="2 3">
    <name type="scientific">Lentisphaera araneosa HTCC2155</name>
    <dbReference type="NCBI Taxonomy" id="313628"/>
    <lineage>
        <taxon>Bacteria</taxon>
        <taxon>Pseudomonadati</taxon>
        <taxon>Lentisphaerota</taxon>
        <taxon>Lentisphaeria</taxon>
        <taxon>Lentisphaerales</taxon>
        <taxon>Lentisphaeraceae</taxon>
        <taxon>Lentisphaera</taxon>
    </lineage>
</organism>
<keyword evidence="1" id="KW-1133">Transmembrane helix</keyword>
<dbReference type="AlphaFoldDB" id="A6DRL0"/>
<feature type="transmembrane region" description="Helical" evidence="1">
    <location>
        <begin position="56"/>
        <end position="78"/>
    </location>
</feature>